<proteinExistence type="predicted"/>
<dbReference type="AlphaFoldDB" id="A0A5P1E8H7"/>
<feature type="compositionally biased region" description="Basic and acidic residues" evidence="1">
    <location>
        <begin position="98"/>
        <end position="107"/>
    </location>
</feature>
<protein>
    <submittedName>
        <fullName evidence="2">Uncharacterized protein</fullName>
    </submittedName>
</protein>
<evidence type="ECO:0000313" key="2">
    <source>
        <dbReference type="EMBL" id="ONK57777.1"/>
    </source>
</evidence>
<accession>A0A5P1E8H7</accession>
<sequence length="174" mass="19016">MRKSLVGRRRTRTRAGGRRWLGERWAKKLKELSAVITRPFEAHQRVRVRGPAAPVPLLGFGSVAISGRSRKMEDAFGINAGQRKDVPPNDGGAGTDGVPRKDGHEGDEVGGEAVLCPHGPHGRAGAVDVRVRAVPWPDQVLLRSLPAHLPSLGVHRRDRRRRAPSVDGCQLWGF</sequence>
<dbReference type="EMBL" id="CM007389">
    <property type="protein sequence ID" value="ONK57777.1"/>
    <property type="molecule type" value="Genomic_DNA"/>
</dbReference>
<dbReference type="Gramene" id="ONK57777">
    <property type="protein sequence ID" value="ONK57777"/>
    <property type="gene ID" value="A4U43_C09F3980"/>
</dbReference>
<name>A0A5P1E8H7_ASPOF</name>
<reference evidence="3" key="1">
    <citation type="journal article" date="2017" name="Nat. Commun.">
        <title>The asparagus genome sheds light on the origin and evolution of a young Y chromosome.</title>
        <authorList>
            <person name="Harkess A."/>
            <person name="Zhou J."/>
            <person name="Xu C."/>
            <person name="Bowers J.E."/>
            <person name="Van der Hulst R."/>
            <person name="Ayyampalayam S."/>
            <person name="Mercati F."/>
            <person name="Riccardi P."/>
            <person name="McKain M.R."/>
            <person name="Kakrana A."/>
            <person name="Tang H."/>
            <person name="Ray J."/>
            <person name="Groenendijk J."/>
            <person name="Arikit S."/>
            <person name="Mathioni S.M."/>
            <person name="Nakano M."/>
            <person name="Shan H."/>
            <person name="Telgmann-Rauber A."/>
            <person name="Kanno A."/>
            <person name="Yue Z."/>
            <person name="Chen H."/>
            <person name="Li W."/>
            <person name="Chen Y."/>
            <person name="Xu X."/>
            <person name="Zhang Y."/>
            <person name="Luo S."/>
            <person name="Chen H."/>
            <person name="Gao J."/>
            <person name="Mao Z."/>
            <person name="Pires J.C."/>
            <person name="Luo M."/>
            <person name="Kudrna D."/>
            <person name="Wing R.A."/>
            <person name="Meyers B.C."/>
            <person name="Yi K."/>
            <person name="Kong H."/>
            <person name="Lavrijsen P."/>
            <person name="Sunseri F."/>
            <person name="Falavigna A."/>
            <person name="Ye Y."/>
            <person name="Leebens-Mack J.H."/>
            <person name="Chen G."/>
        </authorList>
    </citation>
    <scope>NUCLEOTIDE SEQUENCE [LARGE SCALE GENOMIC DNA]</scope>
    <source>
        <strain evidence="3">cv. DH0086</strain>
    </source>
</reference>
<feature type="region of interest" description="Disordered" evidence="1">
    <location>
        <begin position="78"/>
        <end position="119"/>
    </location>
</feature>
<evidence type="ECO:0000313" key="3">
    <source>
        <dbReference type="Proteomes" id="UP000243459"/>
    </source>
</evidence>
<keyword evidence="3" id="KW-1185">Reference proteome</keyword>
<organism evidence="2 3">
    <name type="scientific">Asparagus officinalis</name>
    <name type="common">Garden asparagus</name>
    <dbReference type="NCBI Taxonomy" id="4686"/>
    <lineage>
        <taxon>Eukaryota</taxon>
        <taxon>Viridiplantae</taxon>
        <taxon>Streptophyta</taxon>
        <taxon>Embryophyta</taxon>
        <taxon>Tracheophyta</taxon>
        <taxon>Spermatophyta</taxon>
        <taxon>Magnoliopsida</taxon>
        <taxon>Liliopsida</taxon>
        <taxon>Asparagales</taxon>
        <taxon>Asparagaceae</taxon>
        <taxon>Asparagoideae</taxon>
        <taxon>Asparagus</taxon>
    </lineage>
</organism>
<dbReference type="Proteomes" id="UP000243459">
    <property type="component" value="Chromosome 9"/>
</dbReference>
<evidence type="ECO:0000256" key="1">
    <source>
        <dbReference type="SAM" id="MobiDB-lite"/>
    </source>
</evidence>
<gene>
    <name evidence="2" type="ORF">A4U43_C09F3980</name>
</gene>